<feature type="region of interest" description="Disordered" evidence="2">
    <location>
        <begin position="24"/>
        <end position="62"/>
    </location>
</feature>
<evidence type="ECO:0000313" key="6">
    <source>
        <dbReference type="Proteomes" id="UP001304419"/>
    </source>
</evidence>
<sequence>MNKMIPTLLATFLLFGCQEEVTKKETTEQKAQETKTVSEKHTEVKESKEASLPIQQDGKKLDTSDIKTHKQSLESVVADKSCDNDTQCKVIAVGDRACGGPSSYLVYSTRSADEAQVKQLAEQITTLERAYNMQNQMMSICQHLIEPATQCVENKCVKLENSRPTY</sequence>
<dbReference type="EMBL" id="WEIA01000023">
    <property type="protein sequence ID" value="NLR24038.1"/>
    <property type="molecule type" value="Genomic_DNA"/>
</dbReference>
<feature type="compositionally biased region" description="Basic and acidic residues" evidence="2">
    <location>
        <begin position="24"/>
        <end position="49"/>
    </location>
</feature>
<evidence type="ECO:0000256" key="1">
    <source>
        <dbReference type="SAM" id="Coils"/>
    </source>
</evidence>
<dbReference type="Proteomes" id="UP001304419">
    <property type="component" value="Chromosome 1"/>
</dbReference>
<name>A0A8I2KSE8_9GAMM</name>
<evidence type="ECO:0000313" key="3">
    <source>
        <dbReference type="EMBL" id="NLR24038.1"/>
    </source>
</evidence>
<keyword evidence="1" id="KW-0175">Coiled coil</keyword>
<keyword evidence="6" id="KW-1185">Reference proteome</keyword>
<gene>
    <name evidence="3" type="ORF">F9Y85_22540</name>
    <name evidence="4" type="ORF">R5H13_00185</name>
</gene>
<reference evidence="4 6" key="2">
    <citation type="submission" date="2023-10" db="EMBL/GenBank/DDBJ databases">
        <title>To unveil natural product biosynthetic capacity in Pseudoalteromonas.</title>
        <authorList>
            <person name="Wang J."/>
        </authorList>
    </citation>
    <scope>NUCLEOTIDE SEQUENCE [LARGE SCALE GENOMIC DNA]</scope>
    <source>
        <strain evidence="4 6">DSM 15914</strain>
    </source>
</reference>
<evidence type="ECO:0000313" key="5">
    <source>
        <dbReference type="Proteomes" id="UP000646877"/>
    </source>
</evidence>
<proteinExistence type="predicted"/>
<reference evidence="3" key="1">
    <citation type="submission" date="2019-10" db="EMBL/GenBank/DDBJ databases">
        <authorList>
            <person name="Paulsen S."/>
        </authorList>
    </citation>
    <scope>NUCLEOTIDE SEQUENCE</scope>
    <source>
        <strain evidence="3">LMG 19692</strain>
    </source>
</reference>
<dbReference type="RefSeq" id="WP_039490954.1">
    <property type="nucleotide sequence ID" value="NZ_CBCSDF010000025.1"/>
</dbReference>
<dbReference type="AlphaFoldDB" id="A0A8I2KSE8"/>
<protein>
    <recommendedName>
        <fullName evidence="7">Lipoprotein</fullName>
    </recommendedName>
</protein>
<evidence type="ECO:0000256" key="2">
    <source>
        <dbReference type="SAM" id="MobiDB-lite"/>
    </source>
</evidence>
<evidence type="ECO:0008006" key="7">
    <source>
        <dbReference type="Google" id="ProtNLM"/>
    </source>
</evidence>
<dbReference type="EMBL" id="CP137578">
    <property type="protein sequence ID" value="WOX28743.1"/>
    <property type="molecule type" value="Genomic_DNA"/>
</dbReference>
<accession>A0A8I2KSE8</accession>
<dbReference type="Proteomes" id="UP000646877">
    <property type="component" value="Unassembled WGS sequence"/>
</dbReference>
<organism evidence="3 5">
    <name type="scientific">Pseudoalteromonas maricaloris</name>
    <dbReference type="NCBI Taxonomy" id="184924"/>
    <lineage>
        <taxon>Bacteria</taxon>
        <taxon>Pseudomonadati</taxon>
        <taxon>Pseudomonadota</taxon>
        <taxon>Gammaproteobacteria</taxon>
        <taxon>Alteromonadales</taxon>
        <taxon>Pseudoalteromonadaceae</taxon>
        <taxon>Pseudoalteromonas</taxon>
    </lineage>
</organism>
<feature type="coiled-coil region" evidence="1">
    <location>
        <begin position="110"/>
        <end position="137"/>
    </location>
</feature>
<dbReference type="PROSITE" id="PS51257">
    <property type="entry name" value="PROKAR_LIPOPROTEIN"/>
    <property type="match status" value="1"/>
</dbReference>
<evidence type="ECO:0000313" key="4">
    <source>
        <dbReference type="EMBL" id="WOX28743.1"/>
    </source>
</evidence>